<name>A0A4P9XJ73_9FUNG</name>
<sequence>MRIVSLLNIAAAATLAVFIFLGSSASATGAVSLNPAREAFRGRSRPIPPIKDQLVAFREYSRLFTIYPHFGLLQPEETQVVYKSDTLGRVKSVDFVNADGVTVLKALLEYRPVLDPLNPSMSSSYSSEIPQYKQIQHVFLKAYPEAGGPMIDYAFIRFIYKDTAYNRYRNYNYDSGSGPSSDSDSDSSSDFDSDIGDDDDDDTYGPFFAEIEIHTPRGVARVERPVDLYGDYDYIVSSEEESFARSIAFPEEERLAQKDELRLHLPNQPLCRVWLIDGWKSDKISIMPASTIDNLWHLTSAGHR</sequence>
<accession>A0A4P9XJ73</accession>
<feature type="region of interest" description="Disordered" evidence="1">
    <location>
        <begin position="174"/>
        <end position="196"/>
    </location>
</feature>
<evidence type="ECO:0000313" key="3">
    <source>
        <dbReference type="Proteomes" id="UP000271241"/>
    </source>
</evidence>
<reference evidence="3" key="1">
    <citation type="journal article" date="2018" name="Nat. Microbiol.">
        <title>Leveraging single-cell genomics to expand the fungal tree of life.</title>
        <authorList>
            <person name="Ahrendt S.R."/>
            <person name="Quandt C.A."/>
            <person name="Ciobanu D."/>
            <person name="Clum A."/>
            <person name="Salamov A."/>
            <person name="Andreopoulos B."/>
            <person name="Cheng J.F."/>
            <person name="Woyke T."/>
            <person name="Pelin A."/>
            <person name="Henrissat B."/>
            <person name="Reynolds N.K."/>
            <person name="Benny G.L."/>
            <person name="Smith M.E."/>
            <person name="James T.Y."/>
            <person name="Grigoriev I.V."/>
        </authorList>
    </citation>
    <scope>NUCLEOTIDE SEQUENCE [LARGE SCALE GENOMIC DNA]</scope>
    <source>
        <strain evidence="3">RSA 1356</strain>
    </source>
</reference>
<keyword evidence="3" id="KW-1185">Reference proteome</keyword>
<dbReference type="Proteomes" id="UP000271241">
    <property type="component" value="Unassembled WGS sequence"/>
</dbReference>
<evidence type="ECO:0000256" key="1">
    <source>
        <dbReference type="SAM" id="MobiDB-lite"/>
    </source>
</evidence>
<feature type="compositionally biased region" description="Acidic residues" evidence="1">
    <location>
        <begin position="183"/>
        <end position="196"/>
    </location>
</feature>
<gene>
    <name evidence="2" type="ORF">THASP1DRAFT_32375</name>
</gene>
<evidence type="ECO:0000313" key="2">
    <source>
        <dbReference type="EMBL" id="RKP05794.1"/>
    </source>
</evidence>
<proteinExistence type="predicted"/>
<protein>
    <submittedName>
        <fullName evidence="2">Uncharacterized protein</fullName>
    </submittedName>
</protein>
<dbReference type="AlphaFoldDB" id="A0A4P9XJ73"/>
<dbReference type="EMBL" id="KZ993031">
    <property type="protein sequence ID" value="RKP05794.1"/>
    <property type="molecule type" value="Genomic_DNA"/>
</dbReference>
<organism evidence="2 3">
    <name type="scientific">Thamnocephalis sphaerospora</name>
    <dbReference type="NCBI Taxonomy" id="78915"/>
    <lineage>
        <taxon>Eukaryota</taxon>
        <taxon>Fungi</taxon>
        <taxon>Fungi incertae sedis</taxon>
        <taxon>Zoopagomycota</taxon>
        <taxon>Zoopagomycotina</taxon>
        <taxon>Zoopagomycetes</taxon>
        <taxon>Zoopagales</taxon>
        <taxon>Sigmoideomycetaceae</taxon>
        <taxon>Thamnocephalis</taxon>
    </lineage>
</organism>